<evidence type="ECO:0000313" key="3">
    <source>
        <dbReference type="EMBL" id="KAF7283611.1"/>
    </source>
</evidence>
<accession>A0A834IPM8</accession>
<dbReference type="EMBL" id="JAACXV010000095">
    <property type="protein sequence ID" value="KAF7283611.1"/>
    <property type="molecule type" value="Genomic_DNA"/>
</dbReference>
<name>A0A834IPM8_RHYFE</name>
<gene>
    <name evidence="3" type="ORF">GWI33_023341</name>
</gene>
<protein>
    <submittedName>
        <fullName evidence="3">Uncharacterized protein</fullName>
    </submittedName>
</protein>
<keyword evidence="2" id="KW-1133">Transmembrane helix</keyword>
<feature type="transmembrane region" description="Helical" evidence="2">
    <location>
        <begin position="65"/>
        <end position="87"/>
    </location>
</feature>
<evidence type="ECO:0000256" key="2">
    <source>
        <dbReference type="SAM" id="Phobius"/>
    </source>
</evidence>
<proteinExistence type="predicted"/>
<dbReference type="Proteomes" id="UP000625711">
    <property type="component" value="Unassembled WGS sequence"/>
</dbReference>
<sequence length="103" mass="11925">MTGALKIDDRLTPNAQERSVATPDPPSRGRRFVYFDTFDCFRKRNPNYLVANMMTMSLNNFGKNVTIFLFNLCCFTIIIFNIVIFLLDKLPRLIKAHSNFIIS</sequence>
<feature type="region of interest" description="Disordered" evidence="1">
    <location>
        <begin position="1"/>
        <end position="25"/>
    </location>
</feature>
<keyword evidence="2" id="KW-0472">Membrane</keyword>
<organism evidence="3 4">
    <name type="scientific">Rhynchophorus ferrugineus</name>
    <name type="common">Red palm weevil</name>
    <name type="synonym">Curculio ferrugineus</name>
    <dbReference type="NCBI Taxonomy" id="354439"/>
    <lineage>
        <taxon>Eukaryota</taxon>
        <taxon>Metazoa</taxon>
        <taxon>Ecdysozoa</taxon>
        <taxon>Arthropoda</taxon>
        <taxon>Hexapoda</taxon>
        <taxon>Insecta</taxon>
        <taxon>Pterygota</taxon>
        <taxon>Neoptera</taxon>
        <taxon>Endopterygota</taxon>
        <taxon>Coleoptera</taxon>
        <taxon>Polyphaga</taxon>
        <taxon>Cucujiformia</taxon>
        <taxon>Curculionidae</taxon>
        <taxon>Dryophthorinae</taxon>
        <taxon>Rhynchophorus</taxon>
    </lineage>
</organism>
<keyword evidence="4" id="KW-1185">Reference proteome</keyword>
<dbReference type="AlphaFoldDB" id="A0A834IPM8"/>
<keyword evidence="2" id="KW-0812">Transmembrane</keyword>
<feature type="compositionally biased region" description="Basic and acidic residues" evidence="1">
    <location>
        <begin position="1"/>
        <end position="11"/>
    </location>
</feature>
<evidence type="ECO:0000313" key="4">
    <source>
        <dbReference type="Proteomes" id="UP000625711"/>
    </source>
</evidence>
<comment type="caution">
    <text evidence="3">The sequence shown here is derived from an EMBL/GenBank/DDBJ whole genome shotgun (WGS) entry which is preliminary data.</text>
</comment>
<reference evidence="3" key="1">
    <citation type="submission" date="2020-08" db="EMBL/GenBank/DDBJ databases">
        <title>Genome sequencing and assembly of the red palm weevil Rhynchophorus ferrugineus.</title>
        <authorList>
            <person name="Dias G.B."/>
            <person name="Bergman C.M."/>
            <person name="Manee M."/>
        </authorList>
    </citation>
    <scope>NUCLEOTIDE SEQUENCE</scope>
    <source>
        <strain evidence="3">AA-2017</strain>
        <tissue evidence="3">Whole larva</tissue>
    </source>
</reference>
<evidence type="ECO:0000256" key="1">
    <source>
        <dbReference type="SAM" id="MobiDB-lite"/>
    </source>
</evidence>